<reference evidence="6" key="1">
    <citation type="submission" date="2021-02" db="EMBL/GenBank/DDBJ databases">
        <authorList>
            <person name="Dougan E. K."/>
            <person name="Rhodes N."/>
            <person name="Thang M."/>
            <person name="Chan C."/>
        </authorList>
    </citation>
    <scope>NUCLEOTIDE SEQUENCE</scope>
</reference>
<dbReference type="EMBL" id="CAJNNV010027673">
    <property type="protein sequence ID" value="CAE8621221.1"/>
    <property type="molecule type" value="Genomic_DNA"/>
</dbReference>
<dbReference type="AlphaFoldDB" id="A0A813GAG9"/>
<dbReference type="Proteomes" id="UP000654075">
    <property type="component" value="Unassembled WGS sequence"/>
</dbReference>
<accession>A0A813GAG9</accession>
<name>A0A813GAG9_POLGL</name>
<keyword evidence="4" id="KW-1133">Transmembrane helix</keyword>
<keyword evidence="1" id="KW-0489">Methyltransferase</keyword>
<evidence type="ECO:0000259" key="5">
    <source>
        <dbReference type="Pfam" id="PF00588"/>
    </source>
</evidence>
<organism evidence="6 7">
    <name type="scientific">Polarella glacialis</name>
    <name type="common">Dinoflagellate</name>
    <dbReference type="NCBI Taxonomy" id="89957"/>
    <lineage>
        <taxon>Eukaryota</taxon>
        <taxon>Sar</taxon>
        <taxon>Alveolata</taxon>
        <taxon>Dinophyceae</taxon>
        <taxon>Suessiales</taxon>
        <taxon>Suessiaceae</taxon>
        <taxon>Polarella</taxon>
    </lineage>
</organism>
<feature type="transmembrane region" description="Helical" evidence="4">
    <location>
        <begin position="350"/>
        <end position="372"/>
    </location>
</feature>
<evidence type="ECO:0000313" key="6">
    <source>
        <dbReference type="EMBL" id="CAE8621221.1"/>
    </source>
</evidence>
<evidence type="ECO:0000256" key="4">
    <source>
        <dbReference type="SAM" id="Phobius"/>
    </source>
</evidence>
<dbReference type="InterPro" id="IPR051259">
    <property type="entry name" value="rRNA_Methyltransferase"/>
</dbReference>
<feature type="region of interest" description="Disordered" evidence="3">
    <location>
        <begin position="394"/>
        <end position="413"/>
    </location>
</feature>
<feature type="domain" description="tRNA/rRNA methyltransferase SpoU type" evidence="5">
    <location>
        <begin position="213"/>
        <end position="351"/>
    </location>
</feature>
<dbReference type="SUPFAM" id="SSF75217">
    <property type="entry name" value="alpha/beta knot"/>
    <property type="match status" value="1"/>
</dbReference>
<keyword evidence="4" id="KW-0472">Membrane</keyword>
<evidence type="ECO:0000256" key="1">
    <source>
        <dbReference type="ARBA" id="ARBA00022603"/>
    </source>
</evidence>
<dbReference type="InterPro" id="IPR029028">
    <property type="entry name" value="Alpha/beta_knot_MTases"/>
</dbReference>
<keyword evidence="4" id="KW-0812">Transmembrane</keyword>
<feature type="non-terminal residue" evidence="6">
    <location>
        <position position="601"/>
    </location>
</feature>
<dbReference type="GO" id="GO:0006396">
    <property type="term" value="P:RNA processing"/>
    <property type="evidence" value="ECO:0007669"/>
    <property type="project" value="InterPro"/>
</dbReference>
<keyword evidence="2" id="KW-0808">Transferase</keyword>
<dbReference type="Pfam" id="PF00588">
    <property type="entry name" value="SpoU_methylase"/>
    <property type="match status" value="1"/>
</dbReference>
<dbReference type="PANTHER" id="PTHR43191">
    <property type="entry name" value="RRNA METHYLTRANSFERASE 3"/>
    <property type="match status" value="1"/>
</dbReference>
<dbReference type="GO" id="GO:0003723">
    <property type="term" value="F:RNA binding"/>
    <property type="evidence" value="ECO:0007669"/>
    <property type="project" value="InterPro"/>
</dbReference>
<dbReference type="PANTHER" id="PTHR43191:SF2">
    <property type="entry name" value="RRNA METHYLTRANSFERASE 3, MITOCHONDRIAL"/>
    <property type="match status" value="1"/>
</dbReference>
<protein>
    <recommendedName>
        <fullName evidence="5">tRNA/rRNA methyltransferase SpoU type domain-containing protein</fullName>
    </recommendedName>
</protein>
<dbReference type="CDD" id="cd18095">
    <property type="entry name" value="SpoU-like_rRNA-MTase"/>
    <property type="match status" value="1"/>
</dbReference>
<proteinExistence type="predicted"/>
<dbReference type="InterPro" id="IPR001537">
    <property type="entry name" value="SpoU_MeTrfase"/>
</dbReference>
<dbReference type="GO" id="GO:0008173">
    <property type="term" value="F:RNA methyltransferase activity"/>
    <property type="evidence" value="ECO:0007669"/>
    <property type="project" value="InterPro"/>
</dbReference>
<dbReference type="Gene3D" id="3.40.1280.10">
    <property type="match status" value="1"/>
</dbReference>
<sequence>MIALHVGRVKNQPEVFWRAPRVRCPTAAKDLGAKAAPSFFAVGCALAAVSKERVCRSPRHGRGKALAVSPAQVVAVSEKNKDDQRLSLYHRTGNVSPICQQQKEELARRAVEVAGGAPGTACTVDVHYSWACLERLQQARELGRSITVDSVLLPGDSSEEQVALAQRCAPVVFSADKSLMASDFANEGSRKNNCHFVAAFPVSQQLSVLKPPYVVLDGIGSSHNIGQILRTAYHFGIDSVILSQEAWQQLDARACRVAVGWAYHMDFHMAHSLPEALQALCAQGVTLYAAEDSASSEEVRPHAPRDSELWGLVLGHEVSPEVLARCDFRVRAPQRLSGTMNVAHAAAICLYELAGLGFLGGLISAVVLYGMLSQWLRFRGVSAPLYPLQGRQPLAPAAPGREANPGPQELDKEPEVVQRLAPVELVIPDGYDPGQCPFFVPRDTTSLRALKGAPWEGLLGVVSPGTKLEGYLTSEPGGDQQLSFSFTGKGTAALQLRNSALSGDPYDVGVVQFRLNSLSVAELRAGEGCDLVLAYKPGDLLTISAVGGIAQVGNVRVLEHSCHAEGLGASAGDYCDEGRQVRFQWSLCGQQNVTHAEHLAQ</sequence>
<evidence type="ECO:0000256" key="2">
    <source>
        <dbReference type="ARBA" id="ARBA00022679"/>
    </source>
</evidence>
<keyword evidence="7" id="KW-1185">Reference proteome</keyword>
<dbReference type="GO" id="GO:0032259">
    <property type="term" value="P:methylation"/>
    <property type="evidence" value="ECO:0007669"/>
    <property type="project" value="UniProtKB-KW"/>
</dbReference>
<evidence type="ECO:0000256" key="3">
    <source>
        <dbReference type="SAM" id="MobiDB-lite"/>
    </source>
</evidence>
<evidence type="ECO:0000313" key="7">
    <source>
        <dbReference type="Proteomes" id="UP000654075"/>
    </source>
</evidence>
<comment type="caution">
    <text evidence="6">The sequence shown here is derived from an EMBL/GenBank/DDBJ whole genome shotgun (WGS) entry which is preliminary data.</text>
</comment>
<gene>
    <name evidence="6" type="ORF">PGLA1383_LOCUS38742</name>
</gene>
<dbReference type="InterPro" id="IPR029026">
    <property type="entry name" value="tRNA_m1G_MTases_N"/>
</dbReference>